<comment type="caution">
    <text evidence="2">The sequence shown here is derived from an EMBL/GenBank/DDBJ whole genome shotgun (WGS) entry which is preliminary data.</text>
</comment>
<dbReference type="SUPFAM" id="SSF103025">
    <property type="entry name" value="Folate-binding domain"/>
    <property type="match status" value="1"/>
</dbReference>
<accession>A0ABW7QEI4</accession>
<dbReference type="GO" id="GO:0016740">
    <property type="term" value="F:transferase activity"/>
    <property type="evidence" value="ECO:0007669"/>
    <property type="project" value="UniProtKB-KW"/>
</dbReference>
<organism evidence="2 3">
    <name type="scientific">Microbacterium alkaliflavum</name>
    <dbReference type="NCBI Taxonomy" id="3248839"/>
    <lineage>
        <taxon>Bacteria</taxon>
        <taxon>Bacillati</taxon>
        <taxon>Actinomycetota</taxon>
        <taxon>Actinomycetes</taxon>
        <taxon>Micrococcales</taxon>
        <taxon>Microbacteriaceae</taxon>
        <taxon>Microbacterium</taxon>
    </lineage>
</organism>
<dbReference type="InterPro" id="IPR027266">
    <property type="entry name" value="TrmE/GcvT-like"/>
</dbReference>
<evidence type="ECO:0000259" key="1">
    <source>
        <dbReference type="Pfam" id="PF01571"/>
    </source>
</evidence>
<sequence length="452" mass="50266">MAENAAEAITRAGGAVDALRNAPARPAIFPVTPEFTNWRSEQRSWRSTVALLDQSHHMTDLFIKGPDALKLLSDTGVNNFSKFQVGDAKQFVAVNYEGYLIGDAVLFYLEENSFDLVGWWMVLDWVEFIAKTGDYDVTFERDWNSILREQGKNPVLYRYEIQGPHALALLEKVIGGPVPETKFFGTAELEIAGVKVQSLRHGMAGMPGFELFGPWDEREGVHQAILSAGEEFGLVLAGARAYSTANLESAWVPSPFPAIFSGERTAEYLDWLPADRIGSNAGSFVSDDVADYYVTPYDIGYGRTVAFDHDFIGREALEKHAEDQKRRKVTLVWNPDDVAAIQRSQYEPGTPAKFIEFPKARYGLYQVDRIEADGKLVGFSMDAGYITNEQAFVSLATIDLDHAAPGTEVVVVWGESPNTTKPAVETHRQVTVRATVQPAPYSTFARDNYRKN</sequence>
<dbReference type="Pfam" id="PF01571">
    <property type="entry name" value="GCV_T"/>
    <property type="match status" value="1"/>
</dbReference>
<dbReference type="PANTHER" id="PTHR43757">
    <property type="entry name" value="AMINOMETHYLTRANSFERASE"/>
    <property type="match status" value="1"/>
</dbReference>
<dbReference type="EMBL" id="JBIQWL010000017">
    <property type="protein sequence ID" value="MFH8253155.1"/>
    <property type="molecule type" value="Genomic_DNA"/>
</dbReference>
<evidence type="ECO:0000313" key="2">
    <source>
        <dbReference type="EMBL" id="MFH8253155.1"/>
    </source>
</evidence>
<protein>
    <submittedName>
        <fullName evidence="2">Aminomethyl transferase family protein</fullName>
    </submittedName>
</protein>
<name>A0ABW7QEI4_9MICO</name>
<dbReference type="Gene3D" id="3.30.1360.120">
    <property type="entry name" value="Probable tRNA modification gtpase trme, domain 1"/>
    <property type="match status" value="1"/>
</dbReference>
<gene>
    <name evidence="2" type="ORF">ACH3VR_22500</name>
</gene>
<dbReference type="InterPro" id="IPR006222">
    <property type="entry name" value="GCVT_N"/>
</dbReference>
<evidence type="ECO:0000313" key="3">
    <source>
        <dbReference type="Proteomes" id="UP001610861"/>
    </source>
</evidence>
<proteinExistence type="predicted"/>
<keyword evidence="3" id="KW-1185">Reference proteome</keyword>
<feature type="domain" description="GCVT N-terminal" evidence="1">
    <location>
        <begin position="24"/>
        <end position="250"/>
    </location>
</feature>
<dbReference type="Proteomes" id="UP001610861">
    <property type="component" value="Unassembled WGS sequence"/>
</dbReference>
<keyword evidence="2" id="KW-0808">Transferase</keyword>
<dbReference type="PANTHER" id="PTHR43757:SF2">
    <property type="entry name" value="AMINOMETHYLTRANSFERASE, MITOCHONDRIAL"/>
    <property type="match status" value="1"/>
</dbReference>
<dbReference type="RefSeq" id="WP_397558581.1">
    <property type="nucleotide sequence ID" value="NZ_JBIQWL010000017.1"/>
</dbReference>
<reference evidence="2 3" key="1">
    <citation type="submission" date="2024-09" db="EMBL/GenBank/DDBJ databases">
        <authorList>
            <person name="Pan X."/>
        </authorList>
    </citation>
    <scope>NUCLEOTIDE SEQUENCE [LARGE SCALE GENOMIC DNA]</scope>
    <source>
        <strain evidence="2 3">B2969</strain>
    </source>
</reference>
<dbReference type="InterPro" id="IPR028896">
    <property type="entry name" value="GcvT/YgfZ/DmdA"/>
</dbReference>